<comment type="caution">
    <text evidence="1">The sequence shown here is derived from an EMBL/GenBank/DDBJ whole genome shotgun (WGS) entry which is preliminary data.</text>
</comment>
<keyword evidence="2" id="KW-1185">Reference proteome</keyword>
<sequence>MDKKLTTTFTFEGSIVEEQDKMLLIQKTIRQLEGLGGKGRLTITITPADSSFDEQTKAKNLLDAAVKNFEALGEAIDIVCNFKNMQVVSSKFMGAIGMASARDIVRHIYIWYVQKEIKNAVDRFMPEKITTIDLSREDNGGVRVVEEFD</sequence>
<gene>
    <name evidence="1" type="ORF">HWQ67_13800</name>
</gene>
<accession>A0ABS6S1D0</accession>
<protein>
    <submittedName>
        <fullName evidence="1">Uncharacterized protein</fullName>
    </submittedName>
</protein>
<name>A0ABS6S1D0_9BACT</name>
<proteinExistence type="predicted"/>
<evidence type="ECO:0000313" key="2">
    <source>
        <dbReference type="Proteomes" id="UP001196980"/>
    </source>
</evidence>
<organism evidence="1 2">
    <name type="scientific">Candidatus Magnetobacterium casense</name>
    <dbReference type="NCBI Taxonomy" id="1455061"/>
    <lineage>
        <taxon>Bacteria</taxon>
        <taxon>Pseudomonadati</taxon>
        <taxon>Nitrospirota</taxon>
        <taxon>Thermodesulfovibrionia</taxon>
        <taxon>Thermodesulfovibrionales</taxon>
        <taxon>Candidatus Magnetobacteriaceae</taxon>
        <taxon>Candidatus Magnetobacterium</taxon>
    </lineage>
</organism>
<dbReference type="EMBL" id="JABXWD010000307">
    <property type="protein sequence ID" value="MBV6342657.1"/>
    <property type="molecule type" value="Genomic_DNA"/>
</dbReference>
<reference evidence="1 2" key="1">
    <citation type="journal article" date="2020" name="J Geophys Res Biogeosci">
        <title>Magnetotaxis as an Adaptation to Enable Bacterial Shuttling of Microbial Sulfur and Sulfur Cycling Across Aquatic Oxic#Anoxic Interfaces.</title>
        <authorList>
            <person name="Li J."/>
            <person name="Liu P."/>
            <person name="Wang J."/>
            <person name="Roberts A.P."/>
            <person name="Pan Y."/>
        </authorList>
    </citation>
    <scope>NUCLEOTIDE SEQUENCE [LARGE SCALE GENOMIC DNA]</scope>
    <source>
        <strain evidence="1 2">MYR-1_YQ</strain>
    </source>
</reference>
<dbReference type="RefSeq" id="WP_218253272.1">
    <property type="nucleotide sequence ID" value="NZ_JABXWD010000307.1"/>
</dbReference>
<evidence type="ECO:0000313" key="1">
    <source>
        <dbReference type="EMBL" id="MBV6342657.1"/>
    </source>
</evidence>
<dbReference type="Proteomes" id="UP001196980">
    <property type="component" value="Unassembled WGS sequence"/>
</dbReference>